<dbReference type="RefSeq" id="WP_090040325.1">
    <property type="nucleotide sequence ID" value="NZ_FOKI01000009.1"/>
</dbReference>
<reference evidence="2 3" key="1">
    <citation type="submission" date="2016-10" db="EMBL/GenBank/DDBJ databases">
        <authorList>
            <person name="de Groot N.N."/>
        </authorList>
    </citation>
    <scope>NUCLEOTIDE SEQUENCE [LARGE SCALE GENOMIC DNA]</scope>
    <source>
        <strain evidence="2 3">DSM 12271</strain>
    </source>
</reference>
<keyword evidence="3" id="KW-1185">Reference proteome</keyword>
<dbReference type="InterPro" id="IPR000182">
    <property type="entry name" value="GNAT_dom"/>
</dbReference>
<dbReference type="AlphaFoldDB" id="A0A1I0XRL6"/>
<evidence type="ECO:0000313" key="3">
    <source>
        <dbReference type="Proteomes" id="UP000198619"/>
    </source>
</evidence>
<organism evidence="2 3">
    <name type="scientific">Clostridium frigidicarnis</name>
    <dbReference type="NCBI Taxonomy" id="84698"/>
    <lineage>
        <taxon>Bacteria</taxon>
        <taxon>Bacillati</taxon>
        <taxon>Bacillota</taxon>
        <taxon>Clostridia</taxon>
        <taxon>Eubacteriales</taxon>
        <taxon>Clostridiaceae</taxon>
        <taxon>Clostridium</taxon>
    </lineage>
</organism>
<sequence>MGVYDDKGPTDIGLGINPKLCSQGLGFDFLSKGLEFARNEGYTNGFRLTVATFNNRAIKVYERVGFKRVNSFNRILEMGKTEFSVMNL</sequence>
<dbReference type="Proteomes" id="UP000198619">
    <property type="component" value="Unassembled WGS sequence"/>
</dbReference>
<dbReference type="SUPFAM" id="SSF55729">
    <property type="entry name" value="Acyl-CoA N-acyltransferases (Nat)"/>
    <property type="match status" value="1"/>
</dbReference>
<dbReference type="EMBL" id="FOKI01000009">
    <property type="protein sequence ID" value="SFB03789.1"/>
    <property type="molecule type" value="Genomic_DNA"/>
</dbReference>
<dbReference type="OrthoDB" id="423921at2"/>
<keyword evidence="2" id="KW-0808">Transferase</keyword>
<gene>
    <name evidence="2" type="ORF">SAMN04488528_1009130</name>
</gene>
<evidence type="ECO:0000313" key="2">
    <source>
        <dbReference type="EMBL" id="SFB03789.1"/>
    </source>
</evidence>
<feature type="domain" description="N-acetyltransferase" evidence="1">
    <location>
        <begin position="1"/>
        <end position="88"/>
    </location>
</feature>
<proteinExistence type="predicted"/>
<protein>
    <submittedName>
        <fullName evidence="2">Acetyltransferase (GNAT) family protein</fullName>
    </submittedName>
</protein>
<dbReference type="InterPro" id="IPR016181">
    <property type="entry name" value="Acyl_CoA_acyltransferase"/>
</dbReference>
<name>A0A1I0XRL6_9CLOT</name>
<dbReference type="GO" id="GO:0016747">
    <property type="term" value="F:acyltransferase activity, transferring groups other than amino-acyl groups"/>
    <property type="evidence" value="ECO:0007669"/>
    <property type="project" value="InterPro"/>
</dbReference>
<evidence type="ECO:0000259" key="1">
    <source>
        <dbReference type="PROSITE" id="PS51186"/>
    </source>
</evidence>
<dbReference type="Pfam" id="PF00583">
    <property type="entry name" value="Acetyltransf_1"/>
    <property type="match status" value="1"/>
</dbReference>
<dbReference type="Gene3D" id="3.40.630.30">
    <property type="match status" value="1"/>
</dbReference>
<dbReference type="STRING" id="84698.SAMN04488528_1009130"/>
<dbReference type="PROSITE" id="PS51186">
    <property type="entry name" value="GNAT"/>
    <property type="match status" value="1"/>
</dbReference>
<accession>A0A1I0XRL6</accession>